<feature type="domain" description="Mechanosensitive ion channel MscS C-terminal" evidence="9">
    <location>
        <begin position="204"/>
        <end position="290"/>
    </location>
</feature>
<protein>
    <submittedName>
        <fullName evidence="10">Putative MscS family protein</fullName>
    </submittedName>
</protein>
<evidence type="ECO:0000256" key="1">
    <source>
        <dbReference type="ARBA" id="ARBA00004651"/>
    </source>
</evidence>
<evidence type="ECO:0000313" key="10">
    <source>
        <dbReference type="EMBL" id="BAM03417.1"/>
    </source>
</evidence>
<comment type="similarity">
    <text evidence="2">Belongs to the MscS (TC 1.A.23) family.</text>
</comment>
<dbReference type="AlphaFoldDB" id="I0IDS9"/>
<gene>
    <name evidence="10" type="ordered locus">PSMK_12580</name>
</gene>
<dbReference type="InterPro" id="IPR049278">
    <property type="entry name" value="MS_channel_C"/>
</dbReference>
<organism evidence="10 11">
    <name type="scientific">Phycisphaera mikurensis (strain NBRC 102666 / KCTC 22515 / FYK2301M01)</name>
    <dbReference type="NCBI Taxonomy" id="1142394"/>
    <lineage>
        <taxon>Bacteria</taxon>
        <taxon>Pseudomonadati</taxon>
        <taxon>Planctomycetota</taxon>
        <taxon>Phycisphaerae</taxon>
        <taxon>Phycisphaerales</taxon>
        <taxon>Phycisphaeraceae</taxon>
        <taxon>Phycisphaera</taxon>
    </lineage>
</organism>
<accession>I0IDS9</accession>
<evidence type="ECO:0000256" key="5">
    <source>
        <dbReference type="ARBA" id="ARBA00022989"/>
    </source>
</evidence>
<dbReference type="PANTHER" id="PTHR30221">
    <property type="entry name" value="SMALL-CONDUCTANCE MECHANOSENSITIVE CHANNEL"/>
    <property type="match status" value="1"/>
</dbReference>
<dbReference type="HOGENOM" id="CLU_037945_1_0_0"/>
<dbReference type="InterPro" id="IPR010920">
    <property type="entry name" value="LSM_dom_sf"/>
</dbReference>
<evidence type="ECO:0000259" key="9">
    <source>
        <dbReference type="Pfam" id="PF21082"/>
    </source>
</evidence>
<dbReference type="Gene3D" id="2.30.30.60">
    <property type="match status" value="1"/>
</dbReference>
<evidence type="ECO:0000256" key="3">
    <source>
        <dbReference type="ARBA" id="ARBA00022475"/>
    </source>
</evidence>
<feature type="domain" description="Mechanosensitive ion channel MscS" evidence="8">
    <location>
        <begin position="129"/>
        <end position="193"/>
    </location>
</feature>
<comment type="subcellular location">
    <subcellularLocation>
        <location evidence="1">Cell membrane</location>
        <topology evidence="1">Multi-pass membrane protein</topology>
    </subcellularLocation>
</comment>
<name>I0IDS9_PHYMF</name>
<dbReference type="Pfam" id="PF21082">
    <property type="entry name" value="MS_channel_3rd"/>
    <property type="match status" value="1"/>
</dbReference>
<dbReference type="PANTHER" id="PTHR30221:SF1">
    <property type="entry name" value="SMALL-CONDUCTANCE MECHANOSENSITIVE CHANNEL"/>
    <property type="match status" value="1"/>
</dbReference>
<keyword evidence="11" id="KW-1185">Reference proteome</keyword>
<dbReference type="SUPFAM" id="SSF82861">
    <property type="entry name" value="Mechanosensitive channel protein MscS (YggB), transmembrane region"/>
    <property type="match status" value="1"/>
</dbReference>
<dbReference type="GO" id="GO:0008381">
    <property type="term" value="F:mechanosensitive monoatomic ion channel activity"/>
    <property type="evidence" value="ECO:0007669"/>
    <property type="project" value="InterPro"/>
</dbReference>
<dbReference type="Gene3D" id="1.10.287.1260">
    <property type="match status" value="1"/>
</dbReference>
<dbReference type="InterPro" id="IPR045275">
    <property type="entry name" value="MscS_archaea/bacteria_type"/>
</dbReference>
<sequence length="322" mass="34391">MGPIASGVDALIPETGVKGVDDSTETLARSIGGMVDTGIAYLPQVVIALLVVVATFFLVGIAGRVSRWLARRAHLRESLADLVRLAIRTLVWFVGLMLAAVIVFPGFGVGNLIATTGLLSIALGFAFQDIFENAFAGVLILWRFPLEIGDFIEVPSVDVMGKVEDIEIRMTQIRLTTGELVLMPNSTIYKNVVKVLTNRAKRRITVPCGIAYGEDVAEGRRVMHDAAAGCASVDTGGGHGVEVYAQAFGASSIDFEITWWTGATPLEQRRSRDEVVEAVKAALDAAGIEIPYPYRTLTFSRNEPDILEAVAQRATGGGDAGG</sequence>
<dbReference type="InterPro" id="IPR023408">
    <property type="entry name" value="MscS_beta-dom_sf"/>
</dbReference>
<dbReference type="EMBL" id="AP012338">
    <property type="protein sequence ID" value="BAM03417.1"/>
    <property type="molecule type" value="Genomic_DNA"/>
</dbReference>
<dbReference type="InterPro" id="IPR011066">
    <property type="entry name" value="MscS_channel_C_sf"/>
</dbReference>
<keyword evidence="3" id="KW-1003">Cell membrane</keyword>
<evidence type="ECO:0000256" key="2">
    <source>
        <dbReference type="ARBA" id="ARBA00008017"/>
    </source>
</evidence>
<keyword evidence="4 7" id="KW-0812">Transmembrane</keyword>
<dbReference type="eggNOG" id="COG0668">
    <property type="taxonomic scope" value="Bacteria"/>
</dbReference>
<evidence type="ECO:0000256" key="6">
    <source>
        <dbReference type="ARBA" id="ARBA00023136"/>
    </source>
</evidence>
<evidence type="ECO:0000259" key="8">
    <source>
        <dbReference type="Pfam" id="PF00924"/>
    </source>
</evidence>
<dbReference type="SUPFAM" id="SSF50182">
    <property type="entry name" value="Sm-like ribonucleoproteins"/>
    <property type="match status" value="1"/>
</dbReference>
<keyword evidence="5 7" id="KW-1133">Transmembrane helix</keyword>
<dbReference type="SUPFAM" id="SSF82689">
    <property type="entry name" value="Mechanosensitive channel protein MscS (YggB), C-terminal domain"/>
    <property type="match status" value="1"/>
</dbReference>
<proteinExistence type="inferred from homology"/>
<evidence type="ECO:0000313" key="11">
    <source>
        <dbReference type="Proteomes" id="UP000007881"/>
    </source>
</evidence>
<dbReference type="KEGG" id="phm:PSMK_12580"/>
<dbReference type="GO" id="GO:0005886">
    <property type="term" value="C:plasma membrane"/>
    <property type="evidence" value="ECO:0007669"/>
    <property type="project" value="UniProtKB-SubCell"/>
</dbReference>
<dbReference type="Pfam" id="PF00924">
    <property type="entry name" value="MS_channel_2nd"/>
    <property type="match status" value="1"/>
</dbReference>
<keyword evidence="6 7" id="KW-0472">Membrane</keyword>
<dbReference type="InterPro" id="IPR006685">
    <property type="entry name" value="MscS_channel_2nd"/>
</dbReference>
<dbReference type="Proteomes" id="UP000007881">
    <property type="component" value="Chromosome"/>
</dbReference>
<feature type="transmembrane region" description="Helical" evidence="7">
    <location>
        <begin position="85"/>
        <end position="107"/>
    </location>
</feature>
<dbReference type="Gene3D" id="3.30.70.100">
    <property type="match status" value="1"/>
</dbReference>
<feature type="transmembrane region" description="Helical" evidence="7">
    <location>
        <begin position="41"/>
        <end position="65"/>
    </location>
</feature>
<dbReference type="InterPro" id="IPR011014">
    <property type="entry name" value="MscS_channel_TM-2"/>
</dbReference>
<reference evidence="10 11" key="1">
    <citation type="submission" date="2012-02" db="EMBL/GenBank/DDBJ databases">
        <title>Complete genome sequence of Phycisphaera mikurensis NBRC 102666.</title>
        <authorList>
            <person name="Ankai A."/>
            <person name="Hosoyama A."/>
            <person name="Terui Y."/>
            <person name="Sekine M."/>
            <person name="Fukai R."/>
            <person name="Kato Y."/>
            <person name="Nakamura S."/>
            <person name="Yamada-Narita S."/>
            <person name="Kawakoshi A."/>
            <person name="Fukunaga Y."/>
            <person name="Yamazaki S."/>
            <person name="Fujita N."/>
        </authorList>
    </citation>
    <scope>NUCLEOTIDE SEQUENCE [LARGE SCALE GENOMIC DNA]</scope>
    <source>
        <strain evidence="11">NBRC 102666 / KCTC 22515 / FYK2301M01</strain>
    </source>
</reference>
<evidence type="ECO:0000256" key="4">
    <source>
        <dbReference type="ARBA" id="ARBA00022692"/>
    </source>
</evidence>
<evidence type="ECO:0000256" key="7">
    <source>
        <dbReference type="SAM" id="Phobius"/>
    </source>
</evidence>